<name>A0A645J1Z5_9ZZZZ</name>
<accession>A0A645J1Z5</accession>
<reference evidence="1" key="1">
    <citation type="submission" date="2019-08" db="EMBL/GenBank/DDBJ databases">
        <authorList>
            <person name="Kucharzyk K."/>
            <person name="Murdoch R.W."/>
            <person name="Higgins S."/>
            <person name="Loffler F."/>
        </authorList>
    </citation>
    <scope>NUCLEOTIDE SEQUENCE</scope>
</reference>
<gene>
    <name evidence="1" type="ORF">SDC9_204826</name>
</gene>
<comment type="caution">
    <text evidence="1">The sequence shown here is derived from an EMBL/GenBank/DDBJ whole genome shotgun (WGS) entry which is preliminary data.</text>
</comment>
<proteinExistence type="predicted"/>
<organism evidence="1">
    <name type="scientific">bioreactor metagenome</name>
    <dbReference type="NCBI Taxonomy" id="1076179"/>
    <lineage>
        <taxon>unclassified sequences</taxon>
        <taxon>metagenomes</taxon>
        <taxon>ecological metagenomes</taxon>
    </lineage>
</organism>
<evidence type="ECO:0000313" key="1">
    <source>
        <dbReference type="EMBL" id="MPN57132.1"/>
    </source>
</evidence>
<protein>
    <submittedName>
        <fullName evidence="1">Uncharacterized protein</fullName>
    </submittedName>
</protein>
<dbReference type="AlphaFoldDB" id="A0A645J1Z5"/>
<sequence length="124" mass="13660">MYGLAVAENGGAVCTCFDGQGFARCQLTQEQKDRLRQRAVNYVTQNDPVGALLYHPEQRIFVQQSCKPSHALSCMVFGPDGYPIPARRPLWSYLVQALTTGLAAKWGRSCAEPEQPVSRPSTSL</sequence>
<dbReference type="EMBL" id="VSSQ01128306">
    <property type="protein sequence ID" value="MPN57132.1"/>
    <property type="molecule type" value="Genomic_DNA"/>
</dbReference>